<evidence type="ECO:0008006" key="7">
    <source>
        <dbReference type="Google" id="ProtNLM"/>
    </source>
</evidence>
<evidence type="ECO:0000256" key="1">
    <source>
        <dbReference type="ARBA" id="ARBA00008857"/>
    </source>
</evidence>
<dbReference type="Gene3D" id="1.10.150.130">
    <property type="match status" value="1"/>
</dbReference>
<feature type="non-terminal residue" evidence="6">
    <location>
        <position position="1"/>
    </location>
</feature>
<dbReference type="Gene3D" id="1.10.443.10">
    <property type="entry name" value="Intergrase catalytic core"/>
    <property type="match status" value="1"/>
</dbReference>
<evidence type="ECO:0000259" key="4">
    <source>
        <dbReference type="PROSITE" id="PS51898"/>
    </source>
</evidence>
<dbReference type="GO" id="GO:0003677">
    <property type="term" value="F:DNA binding"/>
    <property type="evidence" value="ECO:0007669"/>
    <property type="project" value="UniProtKB-KW"/>
</dbReference>
<feature type="domain" description="Tyr recombinase" evidence="4">
    <location>
        <begin position="182"/>
        <end position="357"/>
    </location>
</feature>
<dbReference type="CDD" id="cd00796">
    <property type="entry name" value="INT_Rci_Hp1_C"/>
    <property type="match status" value="1"/>
</dbReference>
<dbReference type="EMBL" id="UINC01003520">
    <property type="protein sequence ID" value="SVA07053.1"/>
    <property type="molecule type" value="Genomic_DNA"/>
</dbReference>
<name>A0A381T093_9ZZZZ</name>
<dbReference type="InterPro" id="IPR013762">
    <property type="entry name" value="Integrase-like_cat_sf"/>
</dbReference>
<keyword evidence="3" id="KW-0233">DNA recombination</keyword>
<keyword evidence="2" id="KW-0238">DNA-binding</keyword>
<reference evidence="6" key="1">
    <citation type="submission" date="2018-05" db="EMBL/GenBank/DDBJ databases">
        <authorList>
            <person name="Lanie J.A."/>
            <person name="Ng W.-L."/>
            <person name="Kazmierczak K.M."/>
            <person name="Andrzejewski T.M."/>
            <person name="Davidsen T.M."/>
            <person name="Wayne K.J."/>
            <person name="Tettelin H."/>
            <person name="Glass J.I."/>
            <person name="Rusch D."/>
            <person name="Podicherti R."/>
            <person name="Tsui H.-C.T."/>
            <person name="Winkler M.E."/>
        </authorList>
    </citation>
    <scope>NUCLEOTIDE SEQUENCE</scope>
</reference>
<dbReference type="PANTHER" id="PTHR30349">
    <property type="entry name" value="PHAGE INTEGRASE-RELATED"/>
    <property type="match status" value="1"/>
</dbReference>
<dbReference type="SUPFAM" id="SSF56349">
    <property type="entry name" value="DNA breaking-rejoining enzymes"/>
    <property type="match status" value="1"/>
</dbReference>
<dbReference type="GO" id="GO:0015074">
    <property type="term" value="P:DNA integration"/>
    <property type="evidence" value="ECO:0007669"/>
    <property type="project" value="InterPro"/>
</dbReference>
<comment type="similarity">
    <text evidence="1">Belongs to the 'phage' integrase family.</text>
</comment>
<feature type="domain" description="Core-binding (CB)" evidence="5">
    <location>
        <begin position="83"/>
        <end position="162"/>
    </location>
</feature>
<evidence type="ECO:0000256" key="2">
    <source>
        <dbReference type="ARBA" id="ARBA00023125"/>
    </source>
</evidence>
<proteinExistence type="inferred from homology"/>
<organism evidence="6">
    <name type="scientific">marine metagenome</name>
    <dbReference type="NCBI Taxonomy" id="408172"/>
    <lineage>
        <taxon>unclassified sequences</taxon>
        <taxon>metagenomes</taxon>
        <taxon>ecological metagenomes</taxon>
    </lineage>
</organism>
<accession>A0A381T093</accession>
<dbReference type="AlphaFoldDB" id="A0A381T093"/>
<dbReference type="GO" id="GO:0006310">
    <property type="term" value="P:DNA recombination"/>
    <property type="evidence" value="ECO:0007669"/>
    <property type="project" value="UniProtKB-KW"/>
</dbReference>
<dbReference type="InterPro" id="IPR002104">
    <property type="entry name" value="Integrase_catalytic"/>
</dbReference>
<feature type="non-terminal residue" evidence="6">
    <location>
        <position position="498"/>
    </location>
</feature>
<dbReference type="InterPro" id="IPR050090">
    <property type="entry name" value="Tyrosine_recombinase_XerCD"/>
</dbReference>
<dbReference type="PANTHER" id="PTHR30349:SF64">
    <property type="entry name" value="PROPHAGE INTEGRASE INTD-RELATED"/>
    <property type="match status" value="1"/>
</dbReference>
<gene>
    <name evidence="6" type="ORF">METZ01_LOCUS59907</name>
</gene>
<evidence type="ECO:0000259" key="5">
    <source>
        <dbReference type="PROSITE" id="PS51900"/>
    </source>
</evidence>
<dbReference type="InterPro" id="IPR010998">
    <property type="entry name" value="Integrase_recombinase_N"/>
</dbReference>
<dbReference type="InterPro" id="IPR011010">
    <property type="entry name" value="DNA_brk_join_enz"/>
</dbReference>
<dbReference type="PROSITE" id="PS51898">
    <property type="entry name" value="TYR_RECOMBINASE"/>
    <property type="match status" value="1"/>
</dbReference>
<evidence type="ECO:0000313" key="6">
    <source>
        <dbReference type="EMBL" id="SVA07053.1"/>
    </source>
</evidence>
<dbReference type="InterPro" id="IPR044068">
    <property type="entry name" value="CB"/>
</dbReference>
<dbReference type="PROSITE" id="PS51900">
    <property type="entry name" value="CB"/>
    <property type="match status" value="1"/>
</dbReference>
<dbReference type="Pfam" id="PF00589">
    <property type="entry name" value="Phage_integrase"/>
    <property type="match status" value="1"/>
</dbReference>
<evidence type="ECO:0000256" key="3">
    <source>
        <dbReference type="ARBA" id="ARBA00023172"/>
    </source>
</evidence>
<sequence>MPRQTRHSTEFSGVYFVELANENKSFFIRYKRNGKSVEERAGRSNEGWDAELAYLLRSERMSVIEFQAGNIQHGSDLKTGRHWTFSKIFEKYLRLRPDLKGRENDIYRFKNYLEMVFADIAPADVSHGDVERFRHNLQNKGLKPATVGHVLELLRRLANFAVKKNYCRGLSFKLEMPKVENQKTEDLSQHQLEKLLQVLEEEPDLQVSNLVRMALYTGMRRGELFELCWSDIDFHNKTITVRSGKKGQYPTIPLNEMAEKVLAEHAHVPGSSKFVFPGRNGKKRTECKRPLLRIRKNAGLPEDFRLLQGLRHVYATMLVSSGKVDLETLQSLLTQKSPLMTQRYAHLLDQSVEVPETELATDYTDTEFSTDSIDSEETPEVLLATDSTDTEIATDYTENVDNEEAEEVTKVLTATDNVDSQSNGEDTEMVMATDYTDSSDSTDMDEIATDYTDREIATDYTESEYFEEVADNEIAQDYTDGEIVSDYTETQIATDYTD</sequence>
<protein>
    <recommendedName>
        <fullName evidence="7">Tyr recombinase domain-containing protein</fullName>
    </recommendedName>
</protein>